<sequence length="65" mass="7444">MQSSAAGRDVHQITRWRPSFDWLQRVAWLLPLAFLTTARCRFGTGSSNNPEPVQKKCQLDQNSIQ</sequence>
<comment type="caution">
    <text evidence="2">The sequence shown here is derived from an EMBL/GenBank/DDBJ whole genome shotgun (WGS) entry which is preliminary data.</text>
</comment>
<evidence type="ECO:0000313" key="2">
    <source>
        <dbReference type="EMBL" id="ORZ39771.1"/>
    </source>
</evidence>
<organism evidence="2 3">
    <name type="scientific">Catenaria anguillulae PL171</name>
    <dbReference type="NCBI Taxonomy" id="765915"/>
    <lineage>
        <taxon>Eukaryota</taxon>
        <taxon>Fungi</taxon>
        <taxon>Fungi incertae sedis</taxon>
        <taxon>Blastocladiomycota</taxon>
        <taxon>Blastocladiomycetes</taxon>
        <taxon>Blastocladiales</taxon>
        <taxon>Catenariaceae</taxon>
        <taxon>Catenaria</taxon>
    </lineage>
</organism>
<gene>
    <name evidence="2" type="ORF">BCR44DRAFT_1425610</name>
</gene>
<protein>
    <submittedName>
        <fullName evidence="2">Uncharacterized protein</fullName>
    </submittedName>
</protein>
<keyword evidence="3" id="KW-1185">Reference proteome</keyword>
<dbReference type="Proteomes" id="UP000193411">
    <property type="component" value="Unassembled WGS sequence"/>
</dbReference>
<evidence type="ECO:0000256" key="1">
    <source>
        <dbReference type="SAM" id="MobiDB-lite"/>
    </source>
</evidence>
<proteinExistence type="predicted"/>
<accession>A0A1Y2I1D8</accession>
<dbReference type="EMBL" id="MCFL01000004">
    <property type="protein sequence ID" value="ORZ39771.1"/>
    <property type="molecule type" value="Genomic_DNA"/>
</dbReference>
<feature type="region of interest" description="Disordered" evidence="1">
    <location>
        <begin position="45"/>
        <end position="65"/>
    </location>
</feature>
<evidence type="ECO:0000313" key="3">
    <source>
        <dbReference type="Proteomes" id="UP000193411"/>
    </source>
</evidence>
<reference evidence="2 3" key="1">
    <citation type="submission" date="2016-07" db="EMBL/GenBank/DDBJ databases">
        <title>Pervasive Adenine N6-methylation of Active Genes in Fungi.</title>
        <authorList>
            <consortium name="DOE Joint Genome Institute"/>
            <person name="Mondo S.J."/>
            <person name="Dannebaum R.O."/>
            <person name="Kuo R.C."/>
            <person name="Labutti K."/>
            <person name="Haridas S."/>
            <person name="Kuo A."/>
            <person name="Salamov A."/>
            <person name="Ahrendt S.R."/>
            <person name="Lipzen A."/>
            <person name="Sullivan W."/>
            <person name="Andreopoulos W.B."/>
            <person name="Clum A."/>
            <person name="Lindquist E."/>
            <person name="Daum C."/>
            <person name="Ramamoorthy G.K."/>
            <person name="Gryganskyi A."/>
            <person name="Culley D."/>
            <person name="Magnuson J.K."/>
            <person name="James T.Y."/>
            <person name="O'Malley M.A."/>
            <person name="Stajich J.E."/>
            <person name="Spatafora J.W."/>
            <person name="Visel A."/>
            <person name="Grigoriev I.V."/>
        </authorList>
    </citation>
    <scope>NUCLEOTIDE SEQUENCE [LARGE SCALE GENOMIC DNA]</scope>
    <source>
        <strain evidence="2 3">PL171</strain>
    </source>
</reference>
<name>A0A1Y2I1D8_9FUNG</name>
<dbReference type="AlphaFoldDB" id="A0A1Y2I1D8"/>